<feature type="domain" description="Phosphoribosyltransferase" evidence="2">
    <location>
        <begin position="148"/>
        <end position="236"/>
    </location>
</feature>
<dbReference type="InterPro" id="IPR051910">
    <property type="entry name" value="ComF/GntX_DNA_util-trans"/>
</dbReference>
<dbReference type="PANTHER" id="PTHR47505">
    <property type="entry name" value="DNA UTILIZATION PROTEIN YHGH"/>
    <property type="match status" value="1"/>
</dbReference>
<dbReference type="PANTHER" id="PTHR47505:SF1">
    <property type="entry name" value="DNA UTILIZATION PROTEIN YHGH"/>
    <property type="match status" value="1"/>
</dbReference>
<proteinExistence type="inferred from homology"/>
<reference evidence="3" key="1">
    <citation type="submission" date="2023-06" db="EMBL/GenBank/DDBJ databases">
        <title>Draft Genome Sequences of Representative Paenibacillus Polymyxa, Bacillus cereus, Fictibacillus sp., and Brevibacillus agri Strains Isolated from Amazonian Dark Earth.</title>
        <authorList>
            <person name="Pellegrinetti T.A."/>
            <person name="Cunha I.C.M."/>
            <person name="Chaves M.G."/>
            <person name="Freitas A.S."/>
            <person name="Silva A.V.R."/>
            <person name="Tsai S.M."/>
            <person name="Mendes L.W."/>
        </authorList>
    </citation>
    <scope>NUCLEOTIDE SEQUENCE</scope>
    <source>
        <strain evidence="3">CENA-BCM004</strain>
    </source>
</reference>
<evidence type="ECO:0000259" key="2">
    <source>
        <dbReference type="Pfam" id="PF00156"/>
    </source>
</evidence>
<keyword evidence="4" id="KW-1185">Reference proteome</keyword>
<gene>
    <name evidence="3" type="ORF">QYF49_03105</name>
</gene>
<dbReference type="SUPFAM" id="SSF53271">
    <property type="entry name" value="PRTase-like"/>
    <property type="match status" value="1"/>
</dbReference>
<dbReference type="RefSeq" id="WP_290398163.1">
    <property type="nucleotide sequence ID" value="NZ_JAUHLN010000001.1"/>
</dbReference>
<evidence type="ECO:0000313" key="3">
    <source>
        <dbReference type="EMBL" id="MDN4072020.1"/>
    </source>
</evidence>
<dbReference type="InterPro" id="IPR000836">
    <property type="entry name" value="PRTase_dom"/>
</dbReference>
<name>A0ABT8E272_9BACL</name>
<evidence type="ECO:0000313" key="4">
    <source>
        <dbReference type="Proteomes" id="UP001168694"/>
    </source>
</evidence>
<protein>
    <submittedName>
        <fullName evidence="3">ComF family protein</fullName>
    </submittedName>
</protein>
<organism evidence="3 4">
    <name type="scientific">Fictibacillus terranigra</name>
    <dbReference type="NCBI Taxonomy" id="3058424"/>
    <lineage>
        <taxon>Bacteria</taxon>
        <taxon>Bacillati</taxon>
        <taxon>Bacillota</taxon>
        <taxon>Bacilli</taxon>
        <taxon>Bacillales</taxon>
        <taxon>Fictibacillaceae</taxon>
        <taxon>Fictibacillus</taxon>
    </lineage>
</organism>
<dbReference type="Proteomes" id="UP001168694">
    <property type="component" value="Unassembled WGS sequence"/>
</dbReference>
<comment type="similarity">
    <text evidence="1">Belongs to the ComF/GntX family.</text>
</comment>
<dbReference type="CDD" id="cd06223">
    <property type="entry name" value="PRTases_typeI"/>
    <property type="match status" value="1"/>
</dbReference>
<dbReference type="Gene3D" id="3.40.50.2020">
    <property type="match status" value="1"/>
</dbReference>
<comment type="caution">
    <text evidence="3">The sequence shown here is derived from an EMBL/GenBank/DDBJ whole genome shotgun (WGS) entry which is preliminary data.</text>
</comment>
<accession>A0ABT8E272</accession>
<dbReference type="Pfam" id="PF00156">
    <property type="entry name" value="Pribosyltran"/>
    <property type="match status" value="1"/>
</dbReference>
<sequence length="237" mass="27490">MNYCLYCDKGFYDPVNWRSVLGLADEVHFCEVCSSSFERIQGEVCEICGRSFSLFPEKYRQENRCNDCLRWEEDDKWRGILAKNRSLYVYNDFLKELISRLKYRGDAELVNGFRQELKGVYRQEFKGCVAVPMPLSRERHYERGFNQAQLLAGLLGVEVVHAVNRVLHEKKQSKKSRRERLEMRERIFMLGVDEELVKGKSIVLVDDVYTTGATIRQAAIVLKEAGARSIASLTLAR</sequence>
<evidence type="ECO:0000256" key="1">
    <source>
        <dbReference type="ARBA" id="ARBA00008007"/>
    </source>
</evidence>
<dbReference type="InterPro" id="IPR029057">
    <property type="entry name" value="PRTase-like"/>
</dbReference>
<dbReference type="EMBL" id="JAUHLN010000001">
    <property type="protein sequence ID" value="MDN4072020.1"/>
    <property type="molecule type" value="Genomic_DNA"/>
</dbReference>